<name>A0A848BR30_9FIRM</name>
<feature type="signal peptide" evidence="1">
    <location>
        <begin position="1"/>
        <end position="32"/>
    </location>
</feature>
<reference evidence="2 3" key="1">
    <citation type="submission" date="2020-04" db="EMBL/GenBank/DDBJ databases">
        <authorList>
            <person name="Hitch T.C.A."/>
            <person name="Wylensek D."/>
            <person name="Clavel T."/>
        </authorList>
    </citation>
    <scope>NUCLEOTIDE SEQUENCE [LARGE SCALE GENOMIC DNA]</scope>
    <source>
        <strain evidence="2 3">Oil-RF-744-FAT-WT-6-1</strain>
    </source>
</reference>
<dbReference type="AlphaFoldDB" id="A0A848BR30"/>
<gene>
    <name evidence="2" type="ORF">HF872_02845</name>
</gene>
<dbReference type="RefSeq" id="WP_170087211.1">
    <property type="nucleotide sequence ID" value="NZ_JABAFG010000003.1"/>
</dbReference>
<evidence type="ECO:0000256" key="1">
    <source>
        <dbReference type="SAM" id="SignalP"/>
    </source>
</evidence>
<protein>
    <recommendedName>
        <fullName evidence="4">DUF1795 domain-containing protein</fullName>
    </recommendedName>
</protein>
<proteinExistence type="predicted"/>
<accession>A0A848BR30</accession>
<evidence type="ECO:0000313" key="3">
    <source>
        <dbReference type="Proteomes" id="UP000591071"/>
    </source>
</evidence>
<evidence type="ECO:0008006" key="4">
    <source>
        <dbReference type="Google" id="ProtNLM"/>
    </source>
</evidence>
<organism evidence="2 3">
    <name type="scientific">Megasphaera hexanoica</name>
    <dbReference type="NCBI Taxonomy" id="1675036"/>
    <lineage>
        <taxon>Bacteria</taxon>
        <taxon>Bacillati</taxon>
        <taxon>Bacillota</taxon>
        <taxon>Negativicutes</taxon>
        <taxon>Veillonellales</taxon>
        <taxon>Veillonellaceae</taxon>
        <taxon>Megasphaera</taxon>
    </lineage>
</organism>
<comment type="caution">
    <text evidence="2">The sequence shown here is derived from an EMBL/GenBank/DDBJ whole genome shotgun (WGS) entry which is preliminary data.</text>
</comment>
<dbReference type="Proteomes" id="UP000591071">
    <property type="component" value="Unassembled WGS sequence"/>
</dbReference>
<evidence type="ECO:0000313" key="2">
    <source>
        <dbReference type="EMBL" id="NME27570.1"/>
    </source>
</evidence>
<keyword evidence="1" id="KW-0732">Signal</keyword>
<dbReference type="EMBL" id="JABAFG010000003">
    <property type="protein sequence ID" value="NME27570.1"/>
    <property type="molecule type" value="Genomic_DNA"/>
</dbReference>
<sequence length="202" mass="23041">MKRNWIKVHLIGSWLLALCLCIAVLTVWPAAAAAHQPAVTQDMPSSPAAREWKDNRLGISLQLPVGFALTTPPRPEIHLAAVQPEGRLCIQISEEKRSQPISPGKQKAYLKQSWEAYRRVLKTDHTVRNIHTGMTHIGTHQASRLTYTQRFYLGDQIIDLYTERYLLLWGNSLYILTLTADAQTKEPYLPAMRQCLQTFTMY</sequence>
<feature type="chain" id="PRO_5038754188" description="DUF1795 domain-containing protein" evidence="1">
    <location>
        <begin position="33"/>
        <end position="202"/>
    </location>
</feature>